<evidence type="ECO:0000313" key="2">
    <source>
        <dbReference type="Proteomes" id="UP001234989"/>
    </source>
</evidence>
<protein>
    <submittedName>
        <fullName evidence="1">Uncharacterized protein</fullName>
    </submittedName>
</protein>
<dbReference type="AlphaFoldDB" id="A0AAF0Q882"/>
<accession>A0AAF0Q882</accession>
<dbReference type="Proteomes" id="UP001234989">
    <property type="component" value="Chromosome 3"/>
</dbReference>
<evidence type="ECO:0000313" key="1">
    <source>
        <dbReference type="EMBL" id="WMV18148.1"/>
    </source>
</evidence>
<sequence>MMHLGWGKDGGILHVELNDLGQPIGPEGCRLSSKLGVLARNGILAPLNHKDWRLMPDLYKNKIWTDIKKEMNDLAEVYPELNVPRSAPNDVYSQVMGLDTRGNVQTLGKGAAPSFVYVPLCNTPEFFFS</sequence>
<dbReference type="PANTHER" id="PTHR33144:SF47">
    <property type="entry name" value="LEUCINE-RICH REPEAT RESISTANCE PROTEIN"/>
    <property type="match status" value="1"/>
</dbReference>
<name>A0AAF0Q882_SOLVR</name>
<reference evidence="1" key="1">
    <citation type="submission" date="2023-08" db="EMBL/GenBank/DDBJ databases">
        <title>A de novo genome assembly of Solanum verrucosum Schlechtendal, a Mexican diploid species geographically isolated from the other diploid A-genome species in potato relatives.</title>
        <authorList>
            <person name="Hosaka K."/>
        </authorList>
    </citation>
    <scope>NUCLEOTIDE SEQUENCE</scope>
    <source>
        <tissue evidence="1">Young leaves</tissue>
    </source>
</reference>
<keyword evidence="2" id="KW-1185">Reference proteome</keyword>
<proteinExistence type="predicted"/>
<dbReference type="PANTHER" id="PTHR33144">
    <property type="entry name" value="OS10G0409366 PROTEIN-RELATED"/>
    <property type="match status" value="1"/>
</dbReference>
<organism evidence="1 2">
    <name type="scientific">Solanum verrucosum</name>
    <dbReference type="NCBI Taxonomy" id="315347"/>
    <lineage>
        <taxon>Eukaryota</taxon>
        <taxon>Viridiplantae</taxon>
        <taxon>Streptophyta</taxon>
        <taxon>Embryophyta</taxon>
        <taxon>Tracheophyta</taxon>
        <taxon>Spermatophyta</taxon>
        <taxon>Magnoliopsida</taxon>
        <taxon>eudicotyledons</taxon>
        <taxon>Gunneridae</taxon>
        <taxon>Pentapetalae</taxon>
        <taxon>asterids</taxon>
        <taxon>lamiids</taxon>
        <taxon>Solanales</taxon>
        <taxon>Solanaceae</taxon>
        <taxon>Solanoideae</taxon>
        <taxon>Solaneae</taxon>
        <taxon>Solanum</taxon>
    </lineage>
</organism>
<dbReference type="EMBL" id="CP133614">
    <property type="protein sequence ID" value="WMV18148.1"/>
    <property type="molecule type" value="Genomic_DNA"/>
</dbReference>
<gene>
    <name evidence="1" type="ORF">MTR67_011533</name>
</gene>